<sequence length="157" mass="17928">MTRRPGPLPVKTRIKTMQQVTLPELRTYIASGALAHKTTLFVRVILRPGEDAWPHLSPSYLEPFKASRLHRLERLEIVVELSAKVVQERAAQGFLDAVAYSLEQPVVDRYREWCLPALSTLVVDFRGTGLTPLRCEFYVAQPMAPSTTEHTRTLFRR</sequence>
<dbReference type="EMBL" id="MU003701">
    <property type="protein sequence ID" value="KAF2809835.1"/>
    <property type="molecule type" value="Genomic_DNA"/>
</dbReference>
<reference evidence="1 3" key="1">
    <citation type="journal article" date="2020" name="Stud. Mycol.">
        <title>101 Dothideomycetes genomes: a test case for predicting lifestyles and emergence of pathogens.</title>
        <authorList>
            <person name="Haridas S."/>
            <person name="Albert R."/>
            <person name="Binder M."/>
            <person name="Bloem J."/>
            <person name="Labutti K."/>
            <person name="Salamov A."/>
            <person name="Andreopoulos B."/>
            <person name="Baker S."/>
            <person name="Barry K."/>
            <person name="Bills G."/>
            <person name="Bluhm B."/>
            <person name="Cannon C."/>
            <person name="Castanera R."/>
            <person name="Culley D."/>
            <person name="Daum C."/>
            <person name="Ezra D."/>
            <person name="Gonzalez J."/>
            <person name="Henrissat B."/>
            <person name="Kuo A."/>
            <person name="Liang C."/>
            <person name="Lipzen A."/>
            <person name="Lutzoni F."/>
            <person name="Magnuson J."/>
            <person name="Mondo S."/>
            <person name="Nolan M."/>
            <person name="Ohm R."/>
            <person name="Pangilinan J."/>
            <person name="Park H.-J."/>
            <person name="Ramirez L."/>
            <person name="Alfaro M."/>
            <person name="Sun H."/>
            <person name="Tritt A."/>
            <person name="Yoshinaga Y."/>
            <person name="Zwiers L.-H."/>
            <person name="Turgeon B."/>
            <person name="Goodwin S."/>
            <person name="Spatafora J."/>
            <person name="Crous P."/>
            <person name="Grigoriev I."/>
        </authorList>
    </citation>
    <scope>NUCLEOTIDE SEQUENCE</scope>
    <source>
        <strain evidence="1 3">CBS 304.34</strain>
    </source>
</reference>
<evidence type="ECO:0000313" key="3">
    <source>
        <dbReference type="RefSeq" id="XP_033576799.1"/>
    </source>
</evidence>
<proteinExistence type="predicted"/>
<organism evidence="1">
    <name type="scientific">Mytilinidion resinicola</name>
    <dbReference type="NCBI Taxonomy" id="574789"/>
    <lineage>
        <taxon>Eukaryota</taxon>
        <taxon>Fungi</taxon>
        <taxon>Dikarya</taxon>
        <taxon>Ascomycota</taxon>
        <taxon>Pezizomycotina</taxon>
        <taxon>Dothideomycetes</taxon>
        <taxon>Pleosporomycetidae</taxon>
        <taxon>Mytilinidiales</taxon>
        <taxon>Mytilinidiaceae</taxon>
        <taxon>Mytilinidion</taxon>
    </lineage>
</organism>
<dbReference type="Proteomes" id="UP000504636">
    <property type="component" value="Unplaced"/>
</dbReference>
<evidence type="ECO:0000313" key="2">
    <source>
        <dbReference type="Proteomes" id="UP000504636"/>
    </source>
</evidence>
<dbReference type="RefSeq" id="XP_033576799.1">
    <property type="nucleotide sequence ID" value="XM_033725597.1"/>
</dbReference>
<dbReference type="GeneID" id="54466490"/>
<reference evidence="3" key="2">
    <citation type="submission" date="2020-04" db="EMBL/GenBank/DDBJ databases">
        <authorList>
            <consortium name="NCBI Genome Project"/>
        </authorList>
    </citation>
    <scope>NUCLEOTIDE SEQUENCE</scope>
    <source>
        <strain evidence="3">CBS 304.34</strain>
    </source>
</reference>
<reference evidence="3" key="3">
    <citation type="submission" date="2025-04" db="UniProtKB">
        <authorList>
            <consortium name="RefSeq"/>
        </authorList>
    </citation>
    <scope>IDENTIFICATION</scope>
    <source>
        <strain evidence="3">CBS 304.34</strain>
    </source>
</reference>
<evidence type="ECO:0000313" key="1">
    <source>
        <dbReference type="EMBL" id="KAF2809835.1"/>
    </source>
</evidence>
<gene>
    <name evidence="1 3" type="ORF">BDZ99DRAFT_521150</name>
</gene>
<accession>A0A6A6YPC9</accession>
<keyword evidence="2" id="KW-1185">Reference proteome</keyword>
<dbReference type="OrthoDB" id="10462020at2759"/>
<name>A0A6A6YPC9_9PEZI</name>
<protein>
    <submittedName>
        <fullName evidence="1 3">Uncharacterized protein</fullName>
    </submittedName>
</protein>
<dbReference type="AlphaFoldDB" id="A0A6A6YPC9"/>